<dbReference type="InterPro" id="IPR024528">
    <property type="entry name" value="ThrE_2"/>
</dbReference>
<comment type="subcellular location">
    <subcellularLocation>
        <location evidence="1">Cell membrane</location>
        <topology evidence="1">Multi-pass membrane protein</topology>
    </subcellularLocation>
</comment>
<reference evidence="10 11" key="1">
    <citation type="submission" date="2016-09" db="EMBL/GenBank/DDBJ databases">
        <title>Draft genome sequence for the type strain of Desulfuribacillus alkaliarsenatis AHT28, an obligately anaerobic, sulfidogenic bacterium isolated from Russian soda lake sediments.</title>
        <authorList>
            <person name="Abin C.A."/>
            <person name="Hollibaugh J.T."/>
        </authorList>
    </citation>
    <scope>NUCLEOTIDE SEQUENCE [LARGE SCALE GENOMIC DNA]</scope>
    <source>
        <strain evidence="10 11">AHT28</strain>
    </source>
</reference>
<keyword evidence="6 8" id="KW-0472">Membrane</keyword>
<dbReference type="EMBL" id="MIJE01000035">
    <property type="protein sequence ID" value="OEF95773.1"/>
    <property type="molecule type" value="Genomic_DNA"/>
</dbReference>
<dbReference type="PANTHER" id="PTHR34390">
    <property type="entry name" value="UPF0442 PROTEIN YJJB-RELATED"/>
    <property type="match status" value="1"/>
</dbReference>
<organism evidence="10 11">
    <name type="scientific">Desulfuribacillus alkaliarsenatis</name>
    <dbReference type="NCBI Taxonomy" id="766136"/>
    <lineage>
        <taxon>Bacteria</taxon>
        <taxon>Bacillati</taxon>
        <taxon>Bacillota</taxon>
        <taxon>Desulfuribacillia</taxon>
        <taxon>Desulfuribacillales</taxon>
        <taxon>Desulfuribacillaceae</taxon>
        <taxon>Desulfuribacillus</taxon>
    </lineage>
</organism>
<dbReference type="STRING" id="766136.BHF68_11790"/>
<comment type="caution">
    <text evidence="10">The sequence shown here is derived from an EMBL/GenBank/DDBJ whole genome shotgun (WGS) entry which is preliminary data.</text>
</comment>
<keyword evidence="11" id="KW-1185">Reference proteome</keyword>
<dbReference type="GO" id="GO:0015744">
    <property type="term" value="P:succinate transport"/>
    <property type="evidence" value="ECO:0007669"/>
    <property type="project" value="TreeGrafter"/>
</dbReference>
<dbReference type="Pfam" id="PF12821">
    <property type="entry name" value="ThrE_2"/>
    <property type="match status" value="1"/>
</dbReference>
<dbReference type="Proteomes" id="UP000094296">
    <property type="component" value="Unassembled WGS sequence"/>
</dbReference>
<keyword evidence="3" id="KW-0997">Cell inner membrane</keyword>
<dbReference type="InterPro" id="IPR050539">
    <property type="entry name" value="ThrE_Dicarb/AminoAcid_Exp"/>
</dbReference>
<evidence type="ECO:0000259" key="9">
    <source>
        <dbReference type="Pfam" id="PF12821"/>
    </source>
</evidence>
<evidence type="ECO:0000256" key="5">
    <source>
        <dbReference type="ARBA" id="ARBA00022989"/>
    </source>
</evidence>
<feature type="transmembrane region" description="Helical" evidence="8">
    <location>
        <begin position="118"/>
        <end position="138"/>
    </location>
</feature>
<comment type="similarity">
    <text evidence="7">Belongs to the ThrE exporter (TC 2.A.79) family.</text>
</comment>
<evidence type="ECO:0000256" key="1">
    <source>
        <dbReference type="ARBA" id="ARBA00004651"/>
    </source>
</evidence>
<feature type="domain" description="Threonine/Serine exporter ThrE" evidence="9">
    <location>
        <begin position="7"/>
        <end position="132"/>
    </location>
</feature>
<dbReference type="PANTHER" id="PTHR34390:SF1">
    <property type="entry name" value="SUCCINATE TRANSPORTER SUBUNIT YJJB-RELATED"/>
    <property type="match status" value="1"/>
</dbReference>
<dbReference type="GO" id="GO:0005886">
    <property type="term" value="C:plasma membrane"/>
    <property type="evidence" value="ECO:0007669"/>
    <property type="project" value="UniProtKB-SubCell"/>
</dbReference>
<evidence type="ECO:0000313" key="10">
    <source>
        <dbReference type="EMBL" id="OEF95773.1"/>
    </source>
</evidence>
<dbReference type="OrthoDB" id="9810047at2"/>
<keyword evidence="4 8" id="KW-0812">Transmembrane</keyword>
<sequence length="155" mass="16637">MELIIETTFAFLAAAGFSILFQAPRSCVLSTGFVGTLGWIVFRLLSMLEVPHVLTVFFASITVATACEIMARRHKVPVTVFAISGIVPLVPGSLAYSTMYSLAEGDYFRGLELGTKTFLAAGAIAAGLVFVGSLVRAIKYRGEKHGAKSVIHHQK</sequence>
<gene>
    <name evidence="10" type="ORF">BHF68_11790</name>
</gene>
<evidence type="ECO:0000313" key="11">
    <source>
        <dbReference type="Proteomes" id="UP000094296"/>
    </source>
</evidence>
<protein>
    <recommendedName>
        <fullName evidence="9">Threonine/Serine exporter ThrE domain-containing protein</fullName>
    </recommendedName>
</protein>
<evidence type="ECO:0000256" key="2">
    <source>
        <dbReference type="ARBA" id="ARBA00022475"/>
    </source>
</evidence>
<keyword evidence="5 8" id="KW-1133">Transmembrane helix</keyword>
<evidence type="ECO:0000256" key="8">
    <source>
        <dbReference type="SAM" id="Phobius"/>
    </source>
</evidence>
<evidence type="ECO:0000256" key="3">
    <source>
        <dbReference type="ARBA" id="ARBA00022519"/>
    </source>
</evidence>
<proteinExistence type="inferred from homology"/>
<name>A0A1E5FYW6_9FIRM</name>
<keyword evidence="2" id="KW-1003">Cell membrane</keyword>
<feature type="transmembrane region" description="Helical" evidence="8">
    <location>
        <begin position="78"/>
        <end position="98"/>
    </location>
</feature>
<dbReference type="AlphaFoldDB" id="A0A1E5FYW6"/>
<evidence type="ECO:0000256" key="4">
    <source>
        <dbReference type="ARBA" id="ARBA00022692"/>
    </source>
</evidence>
<accession>A0A1E5FYW6</accession>
<evidence type="ECO:0000256" key="6">
    <source>
        <dbReference type="ARBA" id="ARBA00023136"/>
    </source>
</evidence>
<evidence type="ECO:0000256" key="7">
    <source>
        <dbReference type="ARBA" id="ARBA00034125"/>
    </source>
</evidence>
<dbReference type="RefSeq" id="WP_069644339.1">
    <property type="nucleotide sequence ID" value="NZ_MIJE01000035.1"/>
</dbReference>